<organism evidence="1">
    <name type="scientific">marine metagenome</name>
    <dbReference type="NCBI Taxonomy" id="408172"/>
    <lineage>
        <taxon>unclassified sequences</taxon>
        <taxon>metagenomes</taxon>
        <taxon>ecological metagenomes</taxon>
    </lineage>
</organism>
<feature type="non-terminal residue" evidence="1">
    <location>
        <position position="1"/>
    </location>
</feature>
<evidence type="ECO:0008006" key="2">
    <source>
        <dbReference type="Google" id="ProtNLM"/>
    </source>
</evidence>
<evidence type="ECO:0000313" key="1">
    <source>
        <dbReference type="EMBL" id="SVC39492.1"/>
    </source>
</evidence>
<gene>
    <name evidence="1" type="ORF">METZ01_LOCUS292346</name>
</gene>
<dbReference type="AlphaFoldDB" id="A0A382LWS2"/>
<accession>A0A382LWS2</accession>
<proteinExistence type="predicted"/>
<sequence length="276" mass="32237">IIGYILASDDLKADAWTTTWKVSGNNGESMLGVRILEYLRSMGHRTVMSVGIGIDTIDIYEYLGYSTGKLKHFFIPNIEVNTNKIGSIPNWLKEKTSFDDKKTKYEISKITSEELKNGFPFELYKSRIPYKDWNYFNKRYFLHPVFNYEIYAITLNGEILSILVLREVNFNSSSILRIVDYYGEEIPFGSLNNFFTKLMVRSQSEYIDLYCYGMNEDAIKSSGFIEVPENSDEIIIPNYFEPFLKKNIQIYFYIDHSLEDSRIRIFKADGDQDRPN</sequence>
<dbReference type="EMBL" id="UINC01088884">
    <property type="protein sequence ID" value="SVC39492.1"/>
    <property type="molecule type" value="Genomic_DNA"/>
</dbReference>
<reference evidence="1" key="1">
    <citation type="submission" date="2018-05" db="EMBL/GenBank/DDBJ databases">
        <authorList>
            <person name="Lanie J.A."/>
            <person name="Ng W.-L."/>
            <person name="Kazmierczak K.M."/>
            <person name="Andrzejewski T.M."/>
            <person name="Davidsen T.M."/>
            <person name="Wayne K.J."/>
            <person name="Tettelin H."/>
            <person name="Glass J.I."/>
            <person name="Rusch D."/>
            <person name="Podicherti R."/>
            <person name="Tsui H.-C.T."/>
            <person name="Winkler M.E."/>
        </authorList>
    </citation>
    <scope>NUCLEOTIDE SEQUENCE</scope>
</reference>
<name>A0A382LWS2_9ZZZZ</name>
<protein>
    <recommendedName>
        <fullName evidence="2">N-acetyltransferase domain-containing protein</fullName>
    </recommendedName>
</protein>